<dbReference type="Pfam" id="PF13538">
    <property type="entry name" value="UvrD_C_2"/>
    <property type="match status" value="1"/>
</dbReference>
<evidence type="ECO:0000313" key="8">
    <source>
        <dbReference type="EMBL" id="MBH8575801.1"/>
    </source>
</evidence>
<dbReference type="EMBL" id="JAECZA010000208">
    <property type="protein sequence ID" value="MBH8575801.1"/>
    <property type="molecule type" value="Genomic_DNA"/>
</dbReference>
<dbReference type="Pfam" id="PF14490">
    <property type="entry name" value="HHH_RecD2"/>
    <property type="match status" value="1"/>
</dbReference>
<dbReference type="EC" id="5.6.2.3" evidence="3"/>
<keyword evidence="2 3" id="KW-0067">ATP-binding</keyword>
<dbReference type="Pfam" id="PF23139">
    <property type="entry name" value="OB_YrrC"/>
    <property type="match status" value="1"/>
</dbReference>
<keyword evidence="3 8" id="KW-0347">Helicase</keyword>
<dbReference type="GO" id="GO:0043139">
    <property type="term" value="F:5'-3' DNA helicase activity"/>
    <property type="evidence" value="ECO:0007669"/>
    <property type="project" value="UniProtKB-UniRule"/>
</dbReference>
<comment type="similarity">
    <text evidence="3">Belongs to the RecD family. RecD2 subfamily.</text>
</comment>
<dbReference type="SUPFAM" id="SSF52540">
    <property type="entry name" value="P-loop containing nucleoside triphosphate hydrolases"/>
    <property type="match status" value="2"/>
</dbReference>
<dbReference type="GO" id="GO:0017116">
    <property type="term" value="F:single-stranded DNA helicase activity"/>
    <property type="evidence" value="ECO:0007669"/>
    <property type="project" value="TreeGrafter"/>
</dbReference>
<evidence type="ECO:0000256" key="3">
    <source>
        <dbReference type="HAMAP-Rule" id="MF_01488"/>
    </source>
</evidence>
<accession>A0A8J7LG13</accession>
<dbReference type="InterPro" id="IPR010994">
    <property type="entry name" value="RuvA_2-like"/>
</dbReference>
<sequence>MSTPQSVTNQQVNATPQYETITGVVERLTFHSEESGYTVARLTRPRTTDLTTIVGNFANIQPGQTLQLTGFWKDHPQYGPQFNVVNYKETKPATLTGIEKYLGSGLIKGVGPVTARRIVAHFGLETLDIIENQIDRLIEVQGIAKKRIKLIKNAWETQKAIKEVMVFLQSHGVSTTYAVKIYKQYQDNAIATVTSNPYQLATDIYGIGFLTADKIARNLGVAPDSEFRYSAGIIHALSEAAEDGHCYLPQPELIENVIKLLTTDTHQPQEEAIAHIIKEMSAREELIRESVRENYSEKLLLCYKPTFFHTEMNLAQMISRRLSQPSVQDMPRVRAWLERFMASRKIQLSPQQQQAVETAAYSPIMVLTGGPGVGKTFTTHTIVSLWKAMGKSIALAAPTGRAAQRLAEMTGLEAKTIHRLLEFDPKTMGFKRDHENPLPHNAIIADEASMLDLFLAHSLVKAVAQGAQLLLVGDIDQLPSVGPGKVLADLINSLRVPVVRLTQVFRQAQQSAIVIAAHQINQGDYPTLEPISDNPVSDCLWHSGGYQPEHGVQAICELITDFIPRLGFNPACDVQVLCPMSRGLVGTRNLNAVLQGLLNPPSPDKPEIVRSGMTLRVGDRIIQQTNDYNREVFNGDLGTILSIDTEEQELTVDYGGRDVVYDYADLNEITLAFAVSIHKSQGSEYPVVILPFYMQHFIMLSRNLFYTGLTRARKLAIVVGSKKAISLAVGTTNDQQRYTRLWQRLLQPS</sequence>
<dbReference type="Pfam" id="PF13245">
    <property type="entry name" value="AAA_19"/>
    <property type="match status" value="1"/>
</dbReference>
<dbReference type="GO" id="GO:0006310">
    <property type="term" value="P:DNA recombination"/>
    <property type="evidence" value="ECO:0007669"/>
    <property type="project" value="InterPro"/>
</dbReference>
<dbReference type="SUPFAM" id="SSF47781">
    <property type="entry name" value="RuvA domain 2-like"/>
    <property type="match status" value="1"/>
</dbReference>
<dbReference type="RefSeq" id="WP_214434563.1">
    <property type="nucleotide sequence ID" value="NZ_CAWPUQ010000128.1"/>
</dbReference>
<proteinExistence type="inferred from homology"/>
<dbReference type="GO" id="GO:0016787">
    <property type="term" value="F:hydrolase activity"/>
    <property type="evidence" value="ECO:0007669"/>
    <property type="project" value="UniProtKB-KW"/>
</dbReference>
<dbReference type="GO" id="GO:0009338">
    <property type="term" value="C:exodeoxyribonuclease V complex"/>
    <property type="evidence" value="ECO:0007669"/>
    <property type="project" value="TreeGrafter"/>
</dbReference>
<dbReference type="Gene3D" id="1.10.10.2220">
    <property type="match status" value="1"/>
</dbReference>
<dbReference type="InterPro" id="IPR050534">
    <property type="entry name" value="Coronavir_polyprotein_1ab"/>
</dbReference>
<organism evidence="8 9">
    <name type="scientific">Dendronalium phyllosphericum CENA369</name>
    <dbReference type="NCBI Taxonomy" id="1725256"/>
    <lineage>
        <taxon>Bacteria</taxon>
        <taxon>Bacillati</taxon>
        <taxon>Cyanobacteriota</taxon>
        <taxon>Cyanophyceae</taxon>
        <taxon>Nostocales</taxon>
        <taxon>Nostocaceae</taxon>
        <taxon>Dendronalium</taxon>
        <taxon>Dendronalium phyllosphericum</taxon>
    </lineage>
</organism>
<dbReference type="InterPro" id="IPR006345">
    <property type="entry name" value="RecD2"/>
</dbReference>
<gene>
    <name evidence="3" type="primary">recD2</name>
    <name evidence="8" type="ORF">I8752_22920</name>
</gene>
<dbReference type="AlphaFoldDB" id="A0A8J7LG13"/>
<feature type="domain" description="ATP-dependent RecD2 DNA helicase-like helix-hairpin-helix" evidence="5">
    <location>
        <begin position="158"/>
        <end position="247"/>
    </location>
</feature>
<dbReference type="GO" id="GO:0003677">
    <property type="term" value="F:DNA binding"/>
    <property type="evidence" value="ECO:0007669"/>
    <property type="project" value="UniProtKB-UniRule"/>
</dbReference>
<dbReference type="NCBIfam" id="TIGR01448">
    <property type="entry name" value="recD_rel"/>
    <property type="match status" value="1"/>
</dbReference>
<dbReference type="CDD" id="cd17933">
    <property type="entry name" value="DEXSc_RecD-like"/>
    <property type="match status" value="1"/>
</dbReference>
<name>A0A8J7LG13_9NOST</name>
<dbReference type="InterPro" id="IPR029493">
    <property type="entry name" value="RecD2-like_HHH"/>
</dbReference>
<keyword evidence="1 3" id="KW-0547">Nucleotide-binding</keyword>
<keyword evidence="3" id="KW-0413">Isomerase</keyword>
<feature type="binding site" evidence="3">
    <location>
        <begin position="372"/>
        <end position="376"/>
    </location>
    <ligand>
        <name>ATP</name>
        <dbReference type="ChEBI" id="CHEBI:30616"/>
    </ligand>
</feature>
<keyword evidence="9" id="KW-1185">Reference proteome</keyword>
<dbReference type="PANTHER" id="PTHR43788:SF6">
    <property type="entry name" value="DNA HELICASE B"/>
    <property type="match status" value="1"/>
</dbReference>
<dbReference type="HAMAP" id="MF_01488">
    <property type="entry name" value="RecD2"/>
    <property type="match status" value="1"/>
</dbReference>
<dbReference type="InterPro" id="IPR041451">
    <property type="entry name" value="RecD2_SH13"/>
</dbReference>
<dbReference type="PANTHER" id="PTHR43788">
    <property type="entry name" value="DNA2/NAM7 HELICASE FAMILY MEMBER"/>
    <property type="match status" value="1"/>
</dbReference>
<comment type="function">
    <text evidence="3">DNA-dependent ATPase and ATP-dependent 5'-3' DNA helicase. Has no activity on blunt DNA or DNA with 3'-overhangs, requires at least 10 bases of 5'-ssDNA for helicase activity.</text>
</comment>
<dbReference type="InterPro" id="IPR055446">
    <property type="entry name" value="RecD2_N_OB"/>
</dbReference>
<dbReference type="CDD" id="cd18809">
    <property type="entry name" value="SF1_C_RecD"/>
    <property type="match status" value="1"/>
</dbReference>
<dbReference type="InterPro" id="IPR027417">
    <property type="entry name" value="P-loop_NTPase"/>
</dbReference>
<evidence type="ECO:0000256" key="1">
    <source>
        <dbReference type="ARBA" id="ARBA00022741"/>
    </source>
</evidence>
<feature type="domain" description="ATP-dependent RecD2 DNA helicase SH3" evidence="6">
    <location>
        <begin position="590"/>
        <end position="654"/>
    </location>
</feature>
<dbReference type="Gene3D" id="3.40.50.300">
    <property type="entry name" value="P-loop containing nucleotide triphosphate hydrolases"/>
    <property type="match status" value="2"/>
</dbReference>
<dbReference type="InterPro" id="IPR027785">
    <property type="entry name" value="UvrD-like_helicase_C"/>
</dbReference>
<keyword evidence="3" id="KW-0238">DNA-binding</keyword>
<evidence type="ECO:0000313" key="9">
    <source>
        <dbReference type="Proteomes" id="UP000662314"/>
    </source>
</evidence>
<keyword evidence="3" id="KW-0378">Hydrolase</keyword>
<protein>
    <recommendedName>
        <fullName evidence="3">ATP-dependent RecD2 DNA helicase</fullName>
        <ecNumber evidence="3">5.6.2.3</ecNumber>
    </recommendedName>
    <alternativeName>
        <fullName evidence="3">DNA 5'-3' helicase subunit RecD2</fullName>
    </alternativeName>
</protein>
<dbReference type="GO" id="GO:0005524">
    <property type="term" value="F:ATP binding"/>
    <property type="evidence" value="ECO:0007669"/>
    <property type="project" value="UniProtKB-UniRule"/>
</dbReference>
<dbReference type="Pfam" id="PF14520">
    <property type="entry name" value="HHH_5"/>
    <property type="match status" value="1"/>
</dbReference>
<feature type="domain" description="UvrD-like helicase C-terminal" evidence="4">
    <location>
        <begin position="672"/>
        <end position="719"/>
    </location>
</feature>
<reference evidence="8 9" key="1">
    <citation type="journal article" date="2021" name="Int. J. Syst. Evol. Microbiol.">
        <title>Amazonocrinis nigriterrae gen. nov., sp. nov., Atlanticothrix silvestris gen. nov., sp. nov. and Dendronalium phyllosphericum gen. nov., sp. nov., nostocacean cyanobacteria from Brazilian environments.</title>
        <authorList>
            <person name="Alvarenga D.O."/>
            <person name="Andreote A.P.D."/>
            <person name="Branco L.H.Z."/>
            <person name="Delbaje E."/>
            <person name="Cruz R.B."/>
            <person name="Varani A.M."/>
            <person name="Fiore M.F."/>
        </authorList>
    </citation>
    <scope>NUCLEOTIDE SEQUENCE [LARGE SCALE GENOMIC DNA]</scope>
    <source>
        <strain evidence="8 9">CENA369</strain>
    </source>
</reference>
<dbReference type="Pfam" id="PF18335">
    <property type="entry name" value="SH3_13"/>
    <property type="match status" value="1"/>
</dbReference>
<comment type="catalytic activity">
    <reaction evidence="3">
        <text>ATP + H2O = ADP + phosphate + H(+)</text>
        <dbReference type="Rhea" id="RHEA:13065"/>
        <dbReference type="ChEBI" id="CHEBI:15377"/>
        <dbReference type="ChEBI" id="CHEBI:15378"/>
        <dbReference type="ChEBI" id="CHEBI:30616"/>
        <dbReference type="ChEBI" id="CHEBI:43474"/>
        <dbReference type="ChEBI" id="CHEBI:456216"/>
        <dbReference type="EC" id="5.6.2.3"/>
    </reaction>
</comment>
<evidence type="ECO:0000259" key="6">
    <source>
        <dbReference type="Pfam" id="PF18335"/>
    </source>
</evidence>
<feature type="domain" description="ATP-dependent RecD2 DNA helicase OB-fold" evidence="7">
    <location>
        <begin position="19"/>
        <end position="92"/>
    </location>
</feature>
<dbReference type="Gene3D" id="2.30.30.940">
    <property type="match status" value="1"/>
</dbReference>
<dbReference type="Gene3D" id="1.10.150.20">
    <property type="entry name" value="5' to 3' exonuclease, C-terminal subdomain"/>
    <property type="match status" value="1"/>
</dbReference>
<evidence type="ECO:0000256" key="2">
    <source>
        <dbReference type="ARBA" id="ARBA00022840"/>
    </source>
</evidence>
<dbReference type="Proteomes" id="UP000662314">
    <property type="component" value="Unassembled WGS sequence"/>
</dbReference>
<evidence type="ECO:0000259" key="4">
    <source>
        <dbReference type="Pfam" id="PF13538"/>
    </source>
</evidence>
<evidence type="ECO:0000259" key="7">
    <source>
        <dbReference type="Pfam" id="PF23139"/>
    </source>
</evidence>
<evidence type="ECO:0000259" key="5">
    <source>
        <dbReference type="Pfam" id="PF14490"/>
    </source>
</evidence>
<comment type="caution">
    <text evidence="8">The sequence shown here is derived from an EMBL/GenBank/DDBJ whole genome shotgun (WGS) entry which is preliminary data.</text>
</comment>